<proteinExistence type="predicted"/>
<protein>
    <submittedName>
        <fullName evidence="1">Uncharacterized protein</fullName>
    </submittedName>
</protein>
<keyword evidence="2" id="KW-1185">Reference proteome</keyword>
<dbReference type="InParanoid" id="M7XWM4"/>
<accession>M7XWM4</accession>
<sequence>MFFGLAYFCHPDEGGVYYTIQFRFLVPRNDKEWPLVRQDEAFGY</sequence>
<evidence type="ECO:0000313" key="2">
    <source>
        <dbReference type="Proteomes" id="UP000010953"/>
    </source>
</evidence>
<gene>
    <name evidence="1" type="ORF">C943_00889</name>
</gene>
<comment type="caution">
    <text evidence="1">The sequence shown here is derived from an EMBL/GenBank/DDBJ whole genome shotgun (WGS) entry which is preliminary data.</text>
</comment>
<evidence type="ECO:0000313" key="1">
    <source>
        <dbReference type="EMBL" id="EMS32882.1"/>
    </source>
</evidence>
<name>M7XWM4_9BACT</name>
<reference evidence="1" key="1">
    <citation type="submission" date="2013-01" db="EMBL/GenBank/DDBJ databases">
        <title>Genome assembly of Mariniradius saccharolyticus AK6.</title>
        <authorList>
            <person name="Vaidya B."/>
            <person name="Khatri I."/>
            <person name="Tanuku N.R.S."/>
            <person name="Subramanian S."/>
            <person name="Pinnaka A."/>
        </authorList>
    </citation>
    <scope>NUCLEOTIDE SEQUENCE [LARGE SCALE GENOMIC DNA]</scope>
    <source>
        <strain evidence="1">AK6</strain>
    </source>
</reference>
<dbReference type="EMBL" id="AMZY02000011">
    <property type="protein sequence ID" value="EMS32882.1"/>
    <property type="molecule type" value="Genomic_DNA"/>
</dbReference>
<dbReference type="AlphaFoldDB" id="M7XWM4"/>
<organism evidence="1 2">
    <name type="scientific">Mariniradius saccharolyticus AK6</name>
    <dbReference type="NCBI Taxonomy" id="1239962"/>
    <lineage>
        <taxon>Bacteria</taxon>
        <taxon>Pseudomonadati</taxon>
        <taxon>Bacteroidota</taxon>
        <taxon>Cytophagia</taxon>
        <taxon>Cytophagales</taxon>
        <taxon>Cyclobacteriaceae</taxon>
        <taxon>Mariniradius</taxon>
    </lineage>
</organism>
<dbReference type="Proteomes" id="UP000010953">
    <property type="component" value="Unassembled WGS sequence"/>
</dbReference>